<protein>
    <submittedName>
        <fullName evidence="3">RNA methyltransferase, RsmD family</fullName>
    </submittedName>
</protein>
<sequence>MSKIFTAISSGKFKGKKLELPSLSTTRSTKNIVKGSFFDTLRDELAGKIFIEGFGGSAVMACEALSNGADSAIAIEKDRVAFKLTAKNMASVDELNLRAINGDSFEILADIVNSQTKPVLLYLDPPFDTRDGFRGVYDALSKLIAGLKKDKIFMIVFEHASSFKFSDKIANFTLLKSKKFGATTLSYFIYNDKLADKF</sequence>
<dbReference type="PANTHER" id="PTHR43542">
    <property type="entry name" value="METHYLTRANSFERASE"/>
    <property type="match status" value="1"/>
</dbReference>
<dbReference type="PIRSF" id="PIRSF004553">
    <property type="entry name" value="CHP00095"/>
    <property type="match status" value="1"/>
</dbReference>
<evidence type="ECO:0000313" key="3">
    <source>
        <dbReference type="EMBL" id="EAT99963.1"/>
    </source>
</evidence>
<proteinExistence type="predicted"/>
<dbReference type="NCBIfam" id="TIGR00095">
    <property type="entry name" value="16S rRNA (guanine(966)-N(2))-methyltransferase RsmD"/>
    <property type="match status" value="1"/>
</dbReference>
<dbReference type="STRING" id="360105.CCV52592_0781"/>
<dbReference type="Pfam" id="PF03602">
    <property type="entry name" value="Cons_hypoth95"/>
    <property type="match status" value="1"/>
</dbReference>
<dbReference type="Proteomes" id="UP000006380">
    <property type="component" value="Chromosome"/>
</dbReference>
<reference evidence="3" key="1">
    <citation type="submission" date="2016-07" db="EMBL/GenBank/DDBJ databases">
        <title>Comparative genomics of the Campylobacter concisus group.</title>
        <authorList>
            <person name="Miller W.G."/>
            <person name="Yee E."/>
            <person name="Chapman M.H."/>
            <person name="Huynh S."/>
            <person name="Bono J.L."/>
            <person name="On S.L.W."/>
            <person name="StLeger J."/>
            <person name="Foster G."/>
            <person name="Parker C.T."/>
        </authorList>
    </citation>
    <scope>NUCLEOTIDE SEQUENCE</scope>
    <source>
        <strain evidence="3">525.92</strain>
    </source>
</reference>
<dbReference type="Gene3D" id="3.40.50.150">
    <property type="entry name" value="Vaccinia Virus protein VP39"/>
    <property type="match status" value="1"/>
</dbReference>
<dbReference type="CDD" id="cd02440">
    <property type="entry name" value="AdoMet_MTases"/>
    <property type="match status" value="1"/>
</dbReference>
<organism evidence="3 4">
    <name type="scientific">Campylobacter curvus (strain 525.92)</name>
    <dbReference type="NCBI Taxonomy" id="360105"/>
    <lineage>
        <taxon>Bacteria</taxon>
        <taxon>Pseudomonadati</taxon>
        <taxon>Campylobacterota</taxon>
        <taxon>Epsilonproteobacteria</taxon>
        <taxon>Campylobacterales</taxon>
        <taxon>Campylobacteraceae</taxon>
        <taxon>Campylobacter</taxon>
    </lineage>
</organism>
<keyword evidence="2" id="KW-0808">Transferase</keyword>
<evidence type="ECO:0000256" key="2">
    <source>
        <dbReference type="ARBA" id="ARBA00022679"/>
    </source>
</evidence>
<dbReference type="EMBL" id="CP000767">
    <property type="protein sequence ID" value="EAT99963.1"/>
    <property type="molecule type" value="Genomic_DNA"/>
</dbReference>
<dbReference type="InterPro" id="IPR004398">
    <property type="entry name" value="RNA_MeTrfase_RsmD"/>
</dbReference>
<gene>
    <name evidence="3" type="ORF">CCV52592_0781</name>
</gene>
<dbReference type="PANTHER" id="PTHR43542:SF1">
    <property type="entry name" value="METHYLTRANSFERASE"/>
    <property type="match status" value="1"/>
</dbReference>
<keyword evidence="4" id="KW-1185">Reference proteome</keyword>
<evidence type="ECO:0000313" key="4">
    <source>
        <dbReference type="Proteomes" id="UP000006380"/>
    </source>
</evidence>
<dbReference type="SUPFAM" id="SSF53335">
    <property type="entry name" value="S-adenosyl-L-methionine-dependent methyltransferases"/>
    <property type="match status" value="1"/>
</dbReference>
<evidence type="ECO:0000256" key="1">
    <source>
        <dbReference type="ARBA" id="ARBA00022603"/>
    </source>
</evidence>
<dbReference type="AlphaFoldDB" id="A7GYT1"/>
<dbReference type="InterPro" id="IPR029063">
    <property type="entry name" value="SAM-dependent_MTases_sf"/>
</dbReference>
<accession>A7GYT1</accession>
<dbReference type="GO" id="GO:0031167">
    <property type="term" value="P:rRNA methylation"/>
    <property type="evidence" value="ECO:0007669"/>
    <property type="project" value="InterPro"/>
</dbReference>
<dbReference type="HOGENOM" id="CLU_075826_0_1_7"/>
<dbReference type="GO" id="GO:0008168">
    <property type="term" value="F:methyltransferase activity"/>
    <property type="evidence" value="ECO:0007669"/>
    <property type="project" value="UniProtKB-KW"/>
</dbReference>
<dbReference type="OrthoDB" id="9803017at2"/>
<dbReference type="KEGG" id="ccv:CCV52592_0781"/>
<dbReference type="RefSeq" id="WP_011992363.1">
    <property type="nucleotide sequence ID" value="NC_009715.2"/>
</dbReference>
<keyword evidence="1 3" id="KW-0489">Methyltransferase</keyword>
<name>A7GYT1_CAMC5</name>